<name>A0A1X7V702_AMPQE</name>
<dbReference type="InterPro" id="IPR001190">
    <property type="entry name" value="SRCR"/>
</dbReference>
<dbReference type="GO" id="GO:0016020">
    <property type="term" value="C:membrane"/>
    <property type="evidence" value="ECO:0007669"/>
    <property type="project" value="UniProtKB-SubCell"/>
</dbReference>
<evidence type="ECO:0000256" key="3">
    <source>
        <dbReference type="ARBA" id="ARBA00022729"/>
    </source>
</evidence>
<evidence type="ECO:0000256" key="11">
    <source>
        <dbReference type="SAM" id="SignalP"/>
    </source>
</evidence>
<keyword evidence="7 9" id="KW-1015">Disulfide bond</keyword>
<evidence type="ECO:0000256" key="10">
    <source>
        <dbReference type="SAM" id="Phobius"/>
    </source>
</evidence>
<evidence type="ECO:0000313" key="14">
    <source>
        <dbReference type="Proteomes" id="UP000007879"/>
    </source>
</evidence>
<evidence type="ECO:0000256" key="6">
    <source>
        <dbReference type="ARBA" id="ARBA00023136"/>
    </source>
</evidence>
<dbReference type="Pfam" id="PF00530">
    <property type="entry name" value="SRCR"/>
    <property type="match status" value="1"/>
</dbReference>
<evidence type="ECO:0000256" key="8">
    <source>
        <dbReference type="ARBA" id="ARBA00023180"/>
    </source>
</evidence>
<feature type="transmembrane region" description="Helical" evidence="10">
    <location>
        <begin position="132"/>
        <end position="157"/>
    </location>
</feature>
<organism evidence="13">
    <name type="scientific">Amphimedon queenslandica</name>
    <name type="common">Sponge</name>
    <dbReference type="NCBI Taxonomy" id="400682"/>
    <lineage>
        <taxon>Eukaryota</taxon>
        <taxon>Metazoa</taxon>
        <taxon>Porifera</taxon>
        <taxon>Demospongiae</taxon>
        <taxon>Heteroscleromorpha</taxon>
        <taxon>Haplosclerida</taxon>
        <taxon>Niphatidae</taxon>
        <taxon>Amphimedon</taxon>
    </lineage>
</organism>
<protein>
    <recommendedName>
        <fullName evidence="12">SRCR domain-containing protein</fullName>
    </recommendedName>
</protein>
<dbReference type="SUPFAM" id="SSF56487">
    <property type="entry name" value="SRCR-like"/>
    <property type="match status" value="1"/>
</dbReference>
<dbReference type="FunFam" id="3.10.250.10:FF:000016">
    <property type="entry name" value="Scavenger receptor cysteine-rich protein type 12"/>
    <property type="match status" value="1"/>
</dbReference>
<dbReference type="OrthoDB" id="5981820at2759"/>
<feature type="signal peptide" evidence="11">
    <location>
        <begin position="1"/>
        <end position="16"/>
    </location>
</feature>
<dbReference type="STRING" id="400682.A0A1X7V702"/>
<dbReference type="AlphaFoldDB" id="A0A1X7V702"/>
<feature type="chain" id="PRO_5010869536" description="SRCR domain-containing protein" evidence="11">
    <location>
        <begin position="17"/>
        <end position="169"/>
    </location>
</feature>
<keyword evidence="3 11" id="KW-0732">Signal</keyword>
<comment type="subcellular location">
    <subcellularLocation>
        <location evidence="1">Membrane</location>
        <topology evidence="1">Single-pass membrane protein</topology>
    </subcellularLocation>
</comment>
<dbReference type="InParanoid" id="A0A1X7V702"/>
<dbReference type="Gene3D" id="3.10.250.10">
    <property type="entry name" value="SRCR-like domain"/>
    <property type="match status" value="1"/>
</dbReference>
<dbReference type="SMART" id="SM00202">
    <property type="entry name" value="SR"/>
    <property type="match status" value="1"/>
</dbReference>
<evidence type="ECO:0000313" key="13">
    <source>
        <dbReference type="EnsemblMetazoa" id="Aqu2.1.35776_001"/>
    </source>
</evidence>
<feature type="domain" description="SRCR" evidence="12">
    <location>
        <begin position="20"/>
        <end position="119"/>
    </location>
</feature>
<gene>
    <name evidence="13" type="primary">100637375</name>
</gene>
<comment type="caution">
    <text evidence="9">Lacks conserved residue(s) required for the propagation of feature annotation.</text>
</comment>
<dbReference type="Proteomes" id="UP000007879">
    <property type="component" value="Unassembled WGS sequence"/>
</dbReference>
<evidence type="ECO:0000256" key="4">
    <source>
        <dbReference type="ARBA" id="ARBA00022737"/>
    </source>
</evidence>
<dbReference type="EnsemblMetazoa" id="XM_003385440.3">
    <property type="protein sequence ID" value="XP_003385488.1"/>
    <property type="gene ID" value="LOC100637375"/>
</dbReference>
<dbReference type="PANTHER" id="PTHR48071:SF18">
    <property type="entry name" value="DELETED IN MALIGNANT BRAIN TUMORS 1 PROTEIN-RELATED"/>
    <property type="match status" value="1"/>
</dbReference>
<dbReference type="EnsemblMetazoa" id="Aqu2.1.35776_001">
    <property type="protein sequence ID" value="Aqu2.1.35776_001"/>
    <property type="gene ID" value="Aqu2.1.35776"/>
</dbReference>
<dbReference type="KEGG" id="aqu:100637375"/>
<reference evidence="13" key="2">
    <citation type="submission" date="2017-05" db="UniProtKB">
        <authorList>
            <consortium name="EnsemblMetazoa"/>
        </authorList>
    </citation>
    <scope>IDENTIFICATION</scope>
</reference>
<evidence type="ECO:0000256" key="1">
    <source>
        <dbReference type="ARBA" id="ARBA00004167"/>
    </source>
</evidence>
<sequence length="169" mass="17267">MSRAVILLSLVSLVFASSDLRLVNSDGSYDTRVGRVEVFLHNKWGQVCGDGFSSVDAGVVCSSLGYAGYGSVETSNHGIGNLSIVIANVVCNGQETSLLNCQYSKQDTCRTGIAGVDCQTSLGATGSVGQEAGIIAAIVICLVAVVGVLILLGACLWRNDFCVGGGAAA</sequence>
<evidence type="ECO:0000256" key="7">
    <source>
        <dbReference type="ARBA" id="ARBA00023157"/>
    </source>
</evidence>
<keyword evidence="4" id="KW-0677">Repeat</keyword>
<dbReference type="InterPro" id="IPR036772">
    <property type="entry name" value="SRCR-like_dom_sf"/>
</dbReference>
<evidence type="ECO:0000259" key="12">
    <source>
        <dbReference type="PROSITE" id="PS50287"/>
    </source>
</evidence>
<dbReference type="PANTHER" id="PTHR48071">
    <property type="entry name" value="SRCR DOMAIN-CONTAINING PROTEIN"/>
    <property type="match status" value="1"/>
</dbReference>
<keyword evidence="8" id="KW-0325">Glycoprotein</keyword>
<accession>A0A1X7V702</accession>
<evidence type="ECO:0000256" key="9">
    <source>
        <dbReference type="PROSITE-ProRule" id="PRU00196"/>
    </source>
</evidence>
<dbReference type="PRINTS" id="PR00258">
    <property type="entry name" value="SPERACTRCPTR"/>
</dbReference>
<feature type="disulfide bond" evidence="9">
    <location>
        <begin position="91"/>
        <end position="101"/>
    </location>
</feature>
<keyword evidence="5 10" id="KW-1133">Transmembrane helix</keyword>
<proteinExistence type="predicted"/>
<keyword evidence="6 10" id="KW-0472">Membrane</keyword>
<keyword evidence="14" id="KW-1185">Reference proteome</keyword>
<evidence type="ECO:0000256" key="2">
    <source>
        <dbReference type="ARBA" id="ARBA00022692"/>
    </source>
</evidence>
<dbReference type="PROSITE" id="PS50287">
    <property type="entry name" value="SRCR_2"/>
    <property type="match status" value="1"/>
</dbReference>
<evidence type="ECO:0000256" key="5">
    <source>
        <dbReference type="ARBA" id="ARBA00022989"/>
    </source>
</evidence>
<keyword evidence="2 10" id="KW-0812">Transmembrane</keyword>
<reference evidence="14" key="1">
    <citation type="journal article" date="2010" name="Nature">
        <title>The Amphimedon queenslandica genome and the evolution of animal complexity.</title>
        <authorList>
            <person name="Srivastava M."/>
            <person name="Simakov O."/>
            <person name="Chapman J."/>
            <person name="Fahey B."/>
            <person name="Gauthier M.E."/>
            <person name="Mitros T."/>
            <person name="Richards G.S."/>
            <person name="Conaco C."/>
            <person name="Dacre M."/>
            <person name="Hellsten U."/>
            <person name="Larroux C."/>
            <person name="Putnam N.H."/>
            <person name="Stanke M."/>
            <person name="Adamska M."/>
            <person name="Darling A."/>
            <person name="Degnan S.M."/>
            <person name="Oakley T.H."/>
            <person name="Plachetzki D.C."/>
            <person name="Zhai Y."/>
            <person name="Adamski M."/>
            <person name="Calcino A."/>
            <person name="Cummins S.F."/>
            <person name="Goodstein D.M."/>
            <person name="Harris C."/>
            <person name="Jackson D.J."/>
            <person name="Leys S.P."/>
            <person name="Shu S."/>
            <person name="Woodcroft B.J."/>
            <person name="Vervoort M."/>
            <person name="Kosik K.S."/>
            <person name="Manning G."/>
            <person name="Degnan B.M."/>
            <person name="Rokhsar D.S."/>
        </authorList>
    </citation>
    <scope>NUCLEOTIDE SEQUENCE [LARGE SCALE GENOMIC DNA]</scope>
</reference>